<feature type="domain" description="Putative Flp pilus-assembly TadG-like N-terminal" evidence="1">
    <location>
        <begin position="3"/>
        <end position="43"/>
    </location>
</feature>
<evidence type="ECO:0000313" key="3">
    <source>
        <dbReference type="Proteomes" id="UP000630923"/>
    </source>
</evidence>
<dbReference type="AlphaFoldDB" id="A0A919AIR6"/>
<proteinExistence type="predicted"/>
<gene>
    <name evidence="2" type="ORF">GCM10017044_01220</name>
</gene>
<evidence type="ECO:0000313" key="2">
    <source>
        <dbReference type="EMBL" id="GHF11244.1"/>
    </source>
</evidence>
<reference evidence="2" key="1">
    <citation type="journal article" date="2014" name="Int. J. Syst. Evol. Microbiol.">
        <title>Complete genome sequence of Corynebacterium casei LMG S-19264T (=DSM 44701T), isolated from a smear-ripened cheese.</title>
        <authorList>
            <consortium name="US DOE Joint Genome Institute (JGI-PGF)"/>
            <person name="Walter F."/>
            <person name="Albersmeier A."/>
            <person name="Kalinowski J."/>
            <person name="Ruckert C."/>
        </authorList>
    </citation>
    <scope>NUCLEOTIDE SEQUENCE</scope>
    <source>
        <strain evidence="2">KCTC 42590</strain>
    </source>
</reference>
<comment type="caution">
    <text evidence="2">The sequence shown here is derived from an EMBL/GenBank/DDBJ whole genome shotgun (WGS) entry which is preliminary data.</text>
</comment>
<keyword evidence="3" id="KW-1185">Reference proteome</keyword>
<organism evidence="2 3">
    <name type="scientific">Kordiimonas sediminis</name>
    <dbReference type="NCBI Taxonomy" id="1735581"/>
    <lineage>
        <taxon>Bacteria</taxon>
        <taxon>Pseudomonadati</taxon>
        <taxon>Pseudomonadota</taxon>
        <taxon>Alphaproteobacteria</taxon>
        <taxon>Kordiimonadales</taxon>
        <taxon>Kordiimonadaceae</taxon>
        <taxon>Kordiimonas</taxon>
    </lineage>
</organism>
<dbReference type="InterPro" id="IPR028087">
    <property type="entry name" value="Tad_N"/>
</dbReference>
<dbReference type="Proteomes" id="UP000630923">
    <property type="component" value="Unassembled WGS sequence"/>
</dbReference>
<dbReference type="Pfam" id="PF13400">
    <property type="entry name" value="Tad"/>
    <property type="match status" value="1"/>
</dbReference>
<accession>A0A919AIR6</accession>
<sequence length="432" mass="45481">MTMTAFIMPVLIGFMGVAVDISNWYLEKREMQSVTDMAAMEAAHLQNYYDTNEEIKTAVKAWLADKGINSGTDQVTINIPPSSGKYNGLNGFAEILVDRDEALYFSSAFFALFSGENFDVEVSTRAVAGGIDPGGNACVVAFNTAEPGALDFSGNAGVDAECGIATNSNHLQSIEVGGTSDVLVTDVSTAGDIYEFGNGNLSLHDEQSGSVSTFAPDFEDPFEDLPFPSNQGCDHAGTVSPHKNGSVEDRTLEPGVYCGGIDIGSGVDILLKPGVYFIQGSDLEMQGNMSIDTTGYTGSDPGVSFIFTQDSGGNVGTISKWNAQASVNLTAKNSGDYAGLIFAQDPAAGDNDVHINGGANTIIDGALYLPKGDLKFNGNSSNDGCLLLYADTIEFTGTNDVNIDMDETFCEDLGLSSAIIGLSNPRVIHLVE</sequence>
<name>A0A919AIR6_9PROT</name>
<protein>
    <recommendedName>
        <fullName evidence="1">Putative Flp pilus-assembly TadG-like N-terminal domain-containing protein</fullName>
    </recommendedName>
</protein>
<reference evidence="2" key="2">
    <citation type="submission" date="2020-09" db="EMBL/GenBank/DDBJ databases">
        <authorList>
            <person name="Sun Q."/>
            <person name="Kim S."/>
        </authorList>
    </citation>
    <scope>NUCLEOTIDE SEQUENCE</scope>
    <source>
        <strain evidence="2">KCTC 42590</strain>
    </source>
</reference>
<dbReference type="EMBL" id="BNCI01000001">
    <property type="protein sequence ID" value="GHF11244.1"/>
    <property type="molecule type" value="Genomic_DNA"/>
</dbReference>
<dbReference type="RefSeq" id="WP_268245730.1">
    <property type="nucleotide sequence ID" value="NZ_BNCI01000001.1"/>
</dbReference>
<evidence type="ECO:0000259" key="1">
    <source>
        <dbReference type="Pfam" id="PF13400"/>
    </source>
</evidence>